<dbReference type="EMBL" id="JAANIT010010840">
    <property type="protein sequence ID" value="KAG1523886.1"/>
    <property type="molecule type" value="Genomic_DNA"/>
</dbReference>
<dbReference type="Proteomes" id="UP000717996">
    <property type="component" value="Unassembled WGS sequence"/>
</dbReference>
<organism evidence="2 3">
    <name type="scientific">Rhizopus oryzae</name>
    <name type="common">Mucormycosis agent</name>
    <name type="synonym">Rhizopus arrhizus var. delemar</name>
    <dbReference type="NCBI Taxonomy" id="64495"/>
    <lineage>
        <taxon>Eukaryota</taxon>
        <taxon>Fungi</taxon>
        <taxon>Fungi incertae sedis</taxon>
        <taxon>Mucoromycota</taxon>
        <taxon>Mucoromycotina</taxon>
        <taxon>Mucoromycetes</taxon>
        <taxon>Mucorales</taxon>
        <taxon>Mucorineae</taxon>
        <taxon>Rhizopodaceae</taxon>
        <taxon>Rhizopus</taxon>
    </lineage>
</organism>
<reference evidence="2" key="1">
    <citation type="journal article" date="2020" name="Microb. Genom.">
        <title>Genetic diversity of clinical and environmental Mucorales isolates obtained from an investigation of mucormycosis cases among solid organ transplant recipients.</title>
        <authorList>
            <person name="Nguyen M.H."/>
            <person name="Kaul D."/>
            <person name="Muto C."/>
            <person name="Cheng S.J."/>
            <person name="Richter R.A."/>
            <person name="Bruno V.M."/>
            <person name="Liu G."/>
            <person name="Beyhan S."/>
            <person name="Sundermann A.J."/>
            <person name="Mounaud S."/>
            <person name="Pasculle A.W."/>
            <person name="Nierman W.C."/>
            <person name="Driscoll E."/>
            <person name="Cumbie R."/>
            <person name="Clancy C.J."/>
            <person name="Dupont C.L."/>
        </authorList>
    </citation>
    <scope>NUCLEOTIDE SEQUENCE</scope>
    <source>
        <strain evidence="2">GL16</strain>
    </source>
</reference>
<evidence type="ECO:0000313" key="3">
    <source>
        <dbReference type="Proteomes" id="UP000717996"/>
    </source>
</evidence>
<protein>
    <submittedName>
        <fullName evidence="2">Uncharacterized protein</fullName>
    </submittedName>
</protein>
<gene>
    <name evidence="2" type="ORF">G6F51_014480</name>
</gene>
<feature type="region of interest" description="Disordered" evidence="1">
    <location>
        <begin position="34"/>
        <end position="76"/>
    </location>
</feature>
<feature type="compositionally biased region" description="Low complexity" evidence="1">
    <location>
        <begin position="66"/>
        <end position="76"/>
    </location>
</feature>
<evidence type="ECO:0000313" key="2">
    <source>
        <dbReference type="EMBL" id="KAG1523886.1"/>
    </source>
</evidence>
<dbReference type="AlphaFoldDB" id="A0A9P6XLS4"/>
<sequence>MGCRPACRAVAGARGESTRPAAGPLRCHPRGCAGAGRTGDAPPPAAVVRRRGRAEACRRRGRRPAAGRAVPGLIQA</sequence>
<comment type="caution">
    <text evidence="2">The sequence shown here is derived from an EMBL/GenBank/DDBJ whole genome shotgun (WGS) entry which is preliminary data.</text>
</comment>
<name>A0A9P6XLS4_RHIOR</name>
<accession>A0A9P6XLS4</accession>
<evidence type="ECO:0000256" key="1">
    <source>
        <dbReference type="SAM" id="MobiDB-lite"/>
    </source>
</evidence>
<proteinExistence type="predicted"/>